<name>A0A024GM69_9STRA</name>
<feature type="chain" id="PRO_5001529582" evidence="1">
    <location>
        <begin position="23"/>
        <end position="442"/>
    </location>
</feature>
<evidence type="ECO:0000313" key="2">
    <source>
        <dbReference type="EMBL" id="CCI47956.1"/>
    </source>
</evidence>
<organism evidence="2 3">
    <name type="scientific">Albugo candida</name>
    <dbReference type="NCBI Taxonomy" id="65357"/>
    <lineage>
        <taxon>Eukaryota</taxon>
        <taxon>Sar</taxon>
        <taxon>Stramenopiles</taxon>
        <taxon>Oomycota</taxon>
        <taxon>Peronosporomycetes</taxon>
        <taxon>Albuginales</taxon>
        <taxon>Albuginaceae</taxon>
        <taxon>Albugo</taxon>
    </lineage>
</organism>
<sequence>MLPRIGLIVLAVPILPLTSVTCQETLNLFKDAMDSSLLSNIHDFIAYRNTKGCVAIFDVASDLTGSMILYYQIQHMKFEFPPVNFRKVLDVELSHDRIRHGTMRVDEHRNEILIDTLVSEMDRDYTSLYMKMRDQKFTLAGVRDSTEFRRFKLVMLSYHQEISRLIDTKQVPAPLVITQVSKWQRDMKFSDVVTLKSAAQRYFEELNYKVTVKDKVIVSGIQVPVKFTIVSPPPQALGLIKFFKKRNIPSLVVQLSEYSSITSRKHILTSNITPIPPLSTIDYGNIIHYTLYRPNVESVNVKLTFDTHRSPIKLDPAKYKYQINPDYSPLNEVYPGETEAAQYMRTLKPCFVFSNAKVDADFLKVIRKGVIVAVQNLKDKHNDNNNGATKHQGPVEYKRCPENVSVFQQYVDRNGNWVRQLPKSDRPRLLQRMGYQYQNPRD</sequence>
<dbReference type="InParanoid" id="A0A024GM69"/>
<keyword evidence="1" id="KW-0732">Signal</keyword>
<accession>A0A024GM69</accession>
<reference evidence="2 3" key="1">
    <citation type="submission" date="2012-05" db="EMBL/GenBank/DDBJ databases">
        <title>Recombination and specialization in a pathogen metapopulation.</title>
        <authorList>
            <person name="Gardiner A."/>
            <person name="Kemen E."/>
            <person name="Schultz-Larsen T."/>
            <person name="MacLean D."/>
            <person name="Van Oosterhout C."/>
            <person name="Jones J.D.G."/>
        </authorList>
    </citation>
    <scope>NUCLEOTIDE SEQUENCE [LARGE SCALE GENOMIC DNA]</scope>
    <source>
        <strain evidence="2 3">Ac Nc2</strain>
    </source>
</reference>
<comment type="caution">
    <text evidence="2">The sequence shown here is derived from an EMBL/GenBank/DDBJ whole genome shotgun (WGS) entry which is preliminary data.</text>
</comment>
<dbReference type="EMBL" id="CAIX01000196">
    <property type="protein sequence ID" value="CCI47956.1"/>
    <property type="molecule type" value="Genomic_DNA"/>
</dbReference>
<protein>
    <submittedName>
        <fullName evidence="2">Uncharacterized protein</fullName>
    </submittedName>
</protein>
<dbReference type="AlphaFoldDB" id="A0A024GM69"/>
<feature type="signal peptide" evidence="1">
    <location>
        <begin position="1"/>
        <end position="22"/>
    </location>
</feature>
<evidence type="ECO:0000313" key="3">
    <source>
        <dbReference type="Proteomes" id="UP000053237"/>
    </source>
</evidence>
<evidence type="ECO:0000256" key="1">
    <source>
        <dbReference type="SAM" id="SignalP"/>
    </source>
</evidence>
<dbReference type="Proteomes" id="UP000053237">
    <property type="component" value="Unassembled WGS sequence"/>
</dbReference>
<keyword evidence="3" id="KW-1185">Reference proteome</keyword>
<gene>
    <name evidence="2" type="ORF">BN9_089990</name>
</gene>
<proteinExistence type="predicted"/>
<dbReference type="Gene3D" id="1.20.1440.320">
    <property type="match status" value="1"/>
</dbReference>